<organism evidence="3 4">
    <name type="scientific">Streptomyces gulbargensis</name>
    <dbReference type="NCBI Taxonomy" id="364901"/>
    <lineage>
        <taxon>Bacteria</taxon>
        <taxon>Bacillati</taxon>
        <taxon>Actinomycetota</taxon>
        <taxon>Actinomycetes</taxon>
        <taxon>Kitasatosporales</taxon>
        <taxon>Streptomycetaceae</taxon>
        <taxon>Streptomyces</taxon>
    </lineage>
</organism>
<keyword evidence="1" id="KW-0560">Oxidoreductase</keyword>
<feature type="domain" description="Flavin reductase like" evidence="2">
    <location>
        <begin position="25"/>
        <end position="172"/>
    </location>
</feature>
<dbReference type="Proteomes" id="UP001501000">
    <property type="component" value="Unassembled WGS sequence"/>
</dbReference>
<dbReference type="Gene3D" id="2.30.110.10">
    <property type="entry name" value="Electron Transport, Fmn-binding Protein, Chain A"/>
    <property type="match status" value="1"/>
</dbReference>
<evidence type="ECO:0000313" key="4">
    <source>
        <dbReference type="Proteomes" id="UP001501000"/>
    </source>
</evidence>
<dbReference type="InterPro" id="IPR012349">
    <property type="entry name" value="Split_barrel_FMN-bd"/>
</dbReference>
<name>A0ABP7NHU0_9ACTN</name>
<accession>A0ABP7NHU0</accession>
<evidence type="ECO:0000256" key="1">
    <source>
        <dbReference type="ARBA" id="ARBA00023002"/>
    </source>
</evidence>
<dbReference type="EMBL" id="BAABAJ010000045">
    <property type="protein sequence ID" value="GAA3945646.1"/>
    <property type="molecule type" value="Genomic_DNA"/>
</dbReference>
<keyword evidence="4" id="KW-1185">Reference proteome</keyword>
<dbReference type="InterPro" id="IPR050268">
    <property type="entry name" value="NADH-dep_flavin_reductase"/>
</dbReference>
<comment type="caution">
    <text evidence="3">The sequence shown here is derived from an EMBL/GenBank/DDBJ whole genome shotgun (WGS) entry which is preliminary data.</text>
</comment>
<dbReference type="SMART" id="SM00903">
    <property type="entry name" value="Flavin_Reduct"/>
    <property type="match status" value="1"/>
</dbReference>
<dbReference type="InterPro" id="IPR002563">
    <property type="entry name" value="Flavin_Rdtase-like_dom"/>
</dbReference>
<dbReference type="PANTHER" id="PTHR30466">
    <property type="entry name" value="FLAVIN REDUCTASE"/>
    <property type="match status" value="1"/>
</dbReference>
<reference evidence="4" key="1">
    <citation type="journal article" date="2019" name="Int. J. Syst. Evol. Microbiol.">
        <title>The Global Catalogue of Microorganisms (GCM) 10K type strain sequencing project: providing services to taxonomists for standard genome sequencing and annotation.</title>
        <authorList>
            <consortium name="The Broad Institute Genomics Platform"/>
            <consortium name="The Broad Institute Genome Sequencing Center for Infectious Disease"/>
            <person name="Wu L."/>
            <person name="Ma J."/>
        </authorList>
    </citation>
    <scope>NUCLEOTIDE SEQUENCE [LARGE SCALE GENOMIC DNA]</scope>
    <source>
        <strain evidence="4">JCM 16956</strain>
    </source>
</reference>
<protein>
    <submittedName>
        <fullName evidence="3">Flavin reductase family protein</fullName>
    </submittedName>
</protein>
<dbReference type="RefSeq" id="WP_345289683.1">
    <property type="nucleotide sequence ID" value="NZ_BAABAJ010000045.1"/>
</dbReference>
<dbReference type="SUPFAM" id="SSF50475">
    <property type="entry name" value="FMN-binding split barrel"/>
    <property type="match status" value="1"/>
</dbReference>
<dbReference type="Pfam" id="PF01613">
    <property type="entry name" value="Flavin_Reduct"/>
    <property type="match status" value="1"/>
</dbReference>
<gene>
    <name evidence="3" type="ORF">GCM10022244_61230</name>
</gene>
<sequence length="178" mass="18440">MNSVSTGVAISREPAAHPAPLREVMSLFATGVTVLSVGGEHIHGMTANAFTSVSLDPPSVLCCVAHSAVMHKAITSAGHFGVSIMEAGQEGLARFFADKQRPLGPTQFTGVDWTPGPQTGAPLLNGSLAWLECELSAAYDVGDHAVFIGDVVGASRSDGEDGLLFFSGAFQRADSPSR</sequence>
<evidence type="ECO:0000313" key="3">
    <source>
        <dbReference type="EMBL" id="GAA3945646.1"/>
    </source>
</evidence>
<evidence type="ECO:0000259" key="2">
    <source>
        <dbReference type="SMART" id="SM00903"/>
    </source>
</evidence>
<proteinExistence type="predicted"/>
<dbReference type="PANTHER" id="PTHR30466:SF1">
    <property type="entry name" value="FMN REDUCTASE (NADH) RUTF"/>
    <property type="match status" value="1"/>
</dbReference>